<dbReference type="PROSITE" id="PS00028">
    <property type="entry name" value="ZINC_FINGER_C2H2_1"/>
    <property type="match status" value="1"/>
</dbReference>
<dbReference type="InterPro" id="IPR012227">
    <property type="entry name" value="TNF_rcpt-assoc_TRAF_met"/>
</dbReference>
<evidence type="ECO:0000256" key="4">
    <source>
        <dbReference type="ARBA" id="ARBA00022703"/>
    </source>
</evidence>
<dbReference type="GO" id="GO:0007165">
    <property type="term" value="P:signal transduction"/>
    <property type="evidence" value="ECO:0007669"/>
    <property type="project" value="InterPro"/>
</dbReference>
<dbReference type="GO" id="GO:0006915">
    <property type="term" value="P:apoptotic process"/>
    <property type="evidence" value="ECO:0007669"/>
    <property type="project" value="UniProtKB-KW"/>
</dbReference>
<keyword evidence="3" id="KW-1017">Isopeptide bond</keyword>
<dbReference type="AlphaFoldDB" id="A0A815AGU1"/>
<evidence type="ECO:0000256" key="6">
    <source>
        <dbReference type="ARBA" id="ARBA00022771"/>
    </source>
</evidence>
<dbReference type="GO" id="GO:0005737">
    <property type="term" value="C:cytoplasm"/>
    <property type="evidence" value="ECO:0007669"/>
    <property type="project" value="UniProtKB-SubCell"/>
</dbReference>
<dbReference type="SMART" id="SM00061">
    <property type="entry name" value="MATH"/>
    <property type="match status" value="1"/>
</dbReference>
<organism evidence="13 14">
    <name type="scientific">Rotaria sordida</name>
    <dbReference type="NCBI Taxonomy" id="392033"/>
    <lineage>
        <taxon>Eukaryota</taxon>
        <taxon>Metazoa</taxon>
        <taxon>Spiralia</taxon>
        <taxon>Gnathifera</taxon>
        <taxon>Rotifera</taxon>
        <taxon>Eurotatoria</taxon>
        <taxon>Bdelloidea</taxon>
        <taxon>Philodinida</taxon>
        <taxon>Philodinidae</taxon>
        <taxon>Rotaria</taxon>
    </lineage>
</organism>
<gene>
    <name evidence="13" type="ORF">SEV965_LOCUS24008</name>
</gene>
<dbReference type="PROSITE" id="PS50144">
    <property type="entry name" value="MATH"/>
    <property type="match status" value="1"/>
</dbReference>
<dbReference type="SUPFAM" id="SSF49599">
    <property type="entry name" value="TRAF domain-like"/>
    <property type="match status" value="1"/>
</dbReference>
<accession>A0A815AGU1</accession>
<dbReference type="GO" id="GO:0043122">
    <property type="term" value="P:regulation of canonical NF-kappaB signal transduction"/>
    <property type="evidence" value="ECO:0007669"/>
    <property type="project" value="TreeGrafter"/>
</dbReference>
<dbReference type="InterPro" id="IPR049342">
    <property type="entry name" value="TRAF1-6_MATH_dom"/>
</dbReference>
<sequence>MVGYRVQNTESFNPTYICSYCLLLLRDPVQLIDCAHRMCQSCANEQEGDMITCSECHEKTNRNKLLIDRGFKNDMMILSIVCSLCNWTGMLNIYQNHLDQNHPNPICHACNQKFNSVNNLDRHIQYHCEKIIVDCPLKEFGCQEMILRINLSQHYLSEQHQNILMYFVHHLKSIVSQVMCNQLQIPSQTTIDHRQITDNMTIPLQEIDDTVNVLSDGIETLNSDIQRVNTESIHHKNTLDSLIPQLSTLKISIEEENKVLDSIKINQEVLQQDVESMGQKLNDMKMSSYDGTFVWKINDVQEKMAAAQSDRQTSIYSPPFYSSSTGYKMCLRLYLNGDGNARRTHMSLFFVLMRGEYDAILKFPFAYKVIFCLYDQSNQHNHIIDSFKPDIKSNSFQRPRSDMNIASGIPKFVPLTKLQNDKNTYIRDNTMYIKVIIDFDNIPKTMLPYVLSLNPGLTYSIQQTMIQQENVRQERLLASSTTNIQTDQSTTGNLQDIDTLSNISSGNNIN</sequence>
<evidence type="ECO:0000256" key="9">
    <source>
        <dbReference type="ARBA" id="ARBA00023054"/>
    </source>
</evidence>
<evidence type="ECO:0000256" key="3">
    <source>
        <dbReference type="ARBA" id="ARBA00022499"/>
    </source>
</evidence>
<feature type="domain" description="RING-type" evidence="11">
    <location>
        <begin position="18"/>
        <end position="57"/>
    </location>
</feature>
<dbReference type="InterPro" id="IPR017907">
    <property type="entry name" value="Znf_RING_CS"/>
</dbReference>
<dbReference type="InterPro" id="IPR008974">
    <property type="entry name" value="TRAF-like"/>
</dbReference>
<dbReference type="GO" id="GO:0042981">
    <property type="term" value="P:regulation of apoptotic process"/>
    <property type="evidence" value="ECO:0007669"/>
    <property type="project" value="InterPro"/>
</dbReference>
<dbReference type="InterPro" id="IPR013087">
    <property type="entry name" value="Znf_C2H2_type"/>
</dbReference>
<evidence type="ECO:0000259" key="12">
    <source>
        <dbReference type="PROSITE" id="PS50144"/>
    </source>
</evidence>
<dbReference type="PANTHER" id="PTHR10131:SF94">
    <property type="entry name" value="TNF RECEPTOR-ASSOCIATED FACTOR 4"/>
    <property type="match status" value="1"/>
</dbReference>
<keyword evidence="9" id="KW-0175">Coiled coil</keyword>
<dbReference type="InterPro" id="IPR013083">
    <property type="entry name" value="Znf_RING/FYVE/PHD"/>
</dbReference>
<keyword evidence="7" id="KW-0862">Zinc</keyword>
<keyword evidence="2" id="KW-0963">Cytoplasm</keyword>
<evidence type="ECO:0000256" key="1">
    <source>
        <dbReference type="ARBA" id="ARBA00004496"/>
    </source>
</evidence>
<name>A0A815AGU1_9BILA</name>
<evidence type="ECO:0000313" key="13">
    <source>
        <dbReference type="EMBL" id="CAF1256486.1"/>
    </source>
</evidence>
<dbReference type="SUPFAM" id="SSF57850">
    <property type="entry name" value="RING/U-box"/>
    <property type="match status" value="1"/>
</dbReference>
<evidence type="ECO:0000256" key="2">
    <source>
        <dbReference type="ARBA" id="ARBA00022490"/>
    </source>
</evidence>
<dbReference type="PROSITE" id="PS00518">
    <property type="entry name" value="ZF_RING_1"/>
    <property type="match status" value="1"/>
</dbReference>
<dbReference type="Proteomes" id="UP000663889">
    <property type="component" value="Unassembled WGS sequence"/>
</dbReference>
<comment type="caution">
    <text evidence="13">The sequence shown here is derived from an EMBL/GenBank/DDBJ whole genome shotgun (WGS) entry which is preliminary data.</text>
</comment>
<dbReference type="Gene3D" id="2.60.210.10">
    <property type="entry name" value="Apoptosis, Tumor Necrosis Factor Receptor Associated Protein 2, Chain A"/>
    <property type="match status" value="1"/>
</dbReference>
<dbReference type="SMART" id="SM00355">
    <property type="entry name" value="ZnF_C2H2"/>
    <property type="match status" value="2"/>
</dbReference>
<dbReference type="PROSITE" id="PS50089">
    <property type="entry name" value="ZF_RING_2"/>
    <property type="match status" value="1"/>
</dbReference>
<dbReference type="InterPro" id="IPR002083">
    <property type="entry name" value="MATH/TRAF_dom"/>
</dbReference>
<dbReference type="EMBL" id="CAJNOU010001821">
    <property type="protein sequence ID" value="CAF1256486.1"/>
    <property type="molecule type" value="Genomic_DNA"/>
</dbReference>
<feature type="domain" description="MATH" evidence="12">
    <location>
        <begin position="290"/>
        <end position="437"/>
    </location>
</feature>
<evidence type="ECO:0000256" key="8">
    <source>
        <dbReference type="ARBA" id="ARBA00022843"/>
    </source>
</evidence>
<keyword evidence="5" id="KW-0479">Metal-binding</keyword>
<dbReference type="Gene3D" id="3.30.40.10">
    <property type="entry name" value="Zinc/RING finger domain, C3HC4 (zinc finger)"/>
    <property type="match status" value="2"/>
</dbReference>
<dbReference type="GO" id="GO:0008270">
    <property type="term" value="F:zinc ion binding"/>
    <property type="evidence" value="ECO:0007669"/>
    <property type="project" value="UniProtKB-KW"/>
</dbReference>
<protein>
    <submittedName>
        <fullName evidence="13">Uncharacterized protein</fullName>
    </submittedName>
</protein>
<keyword evidence="8" id="KW-0832">Ubl conjugation</keyword>
<dbReference type="PIRSF" id="PIRSF015614">
    <property type="entry name" value="TRAF"/>
    <property type="match status" value="1"/>
</dbReference>
<reference evidence="13" key="1">
    <citation type="submission" date="2021-02" db="EMBL/GenBank/DDBJ databases">
        <authorList>
            <person name="Nowell W R."/>
        </authorList>
    </citation>
    <scope>NUCLEOTIDE SEQUENCE</scope>
</reference>
<dbReference type="Pfam" id="PF21355">
    <property type="entry name" value="TRAF-mep_MATH"/>
    <property type="match status" value="1"/>
</dbReference>
<evidence type="ECO:0000256" key="7">
    <source>
        <dbReference type="ARBA" id="ARBA00022833"/>
    </source>
</evidence>
<comment type="subcellular location">
    <subcellularLocation>
        <location evidence="1">Cytoplasm</location>
    </subcellularLocation>
</comment>
<dbReference type="PANTHER" id="PTHR10131">
    <property type="entry name" value="TNF RECEPTOR ASSOCIATED FACTOR"/>
    <property type="match status" value="1"/>
</dbReference>
<dbReference type="FunFam" id="2.60.210.10:FF:000001">
    <property type="entry name" value="TNF receptor-associated factor"/>
    <property type="match status" value="1"/>
</dbReference>
<dbReference type="InterPro" id="IPR001841">
    <property type="entry name" value="Znf_RING"/>
</dbReference>
<evidence type="ECO:0000259" key="11">
    <source>
        <dbReference type="PROSITE" id="PS50089"/>
    </source>
</evidence>
<proteinExistence type="predicted"/>
<evidence type="ECO:0000256" key="10">
    <source>
        <dbReference type="PROSITE-ProRule" id="PRU00175"/>
    </source>
</evidence>
<keyword evidence="4" id="KW-0053">Apoptosis</keyword>
<evidence type="ECO:0000256" key="5">
    <source>
        <dbReference type="ARBA" id="ARBA00022723"/>
    </source>
</evidence>
<keyword evidence="6 10" id="KW-0863">Zinc-finger</keyword>
<evidence type="ECO:0000313" key="14">
    <source>
        <dbReference type="Proteomes" id="UP000663889"/>
    </source>
</evidence>